<name>A0A9P0CH02_9CUCU</name>
<dbReference type="InterPro" id="IPR052958">
    <property type="entry name" value="IFN-induced_PKR_regulator"/>
</dbReference>
<dbReference type="PANTHER" id="PTHR46289">
    <property type="entry name" value="52 KDA REPRESSOR OF THE INHIBITOR OF THE PROTEIN KINASE-LIKE PROTEIN-RELATED"/>
    <property type="match status" value="1"/>
</dbReference>
<sequence>RKKKKDKNACRCPCINHAQNNSLSTSVNVVCIRNAVGVMKSVVSFFNMSAKRNQVLKSILGHQLTSLCETRWVERHEGVIQFRSGFSQIVEALTLISVWKDAKTSTIATTLLNSLCTTEFLLSMLSVIDILKITLPLSRLLQMPNLDANGASTAVSNTMSTINEKKKKL</sequence>
<accession>A0A9P0CH02</accession>
<reference evidence="1" key="1">
    <citation type="submission" date="2022-01" db="EMBL/GenBank/DDBJ databases">
        <authorList>
            <person name="King R."/>
        </authorList>
    </citation>
    <scope>NUCLEOTIDE SEQUENCE</scope>
</reference>
<dbReference type="OrthoDB" id="6776377at2759"/>
<keyword evidence="2" id="KW-1185">Reference proteome</keyword>
<proteinExistence type="predicted"/>
<gene>
    <name evidence="1" type="ORF">PSYICH_LOCUS4152</name>
</gene>
<organism evidence="1 2">
    <name type="scientific">Psylliodes chrysocephalus</name>
    <dbReference type="NCBI Taxonomy" id="3402493"/>
    <lineage>
        <taxon>Eukaryota</taxon>
        <taxon>Metazoa</taxon>
        <taxon>Ecdysozoa</taxon>
        <taxon>Arthropoda</taxon>
        <taxon>Hexapoda</taxon>
        <taxon>Insecta</taxon>
        <taxon>Pterygota</taxon>
        <taxon>Neoptera</taxon>
        <taxon>Endopterygota</taxon>
        <taxon>Coleoptera</taxon>
        <taxon>Polyphaga</taxon>
        <taxon>Cucujiformia</taxon>
        <taxon>Chrysomeloidea</taxon>
        <taxon>Chrysomelidae</taxon>
        <taxon>Galerucinae</taxon>
        <taxon>Alticini</taxon>
        <taxon>Psylliodes</taxon>
    </lineage>
</organism>
<evidence type="ECO:0000313" key="2">
    <source>
        <dbReference type="Proteomes" id="UP001153636"/>
    </source>
</evidence>
<dbReference type="EMBL" id="OV651826">
    <property type="protein sequence ID" value="CAH1103287.1"/>
    <property type="molecule type" value="Genomic_DNA"/>
</dbReference>
<evidence type="ECO:0000313" key="1">
    <source>
        <dbReference type="EMBL" id="CAH1103287.1"/>
    </source>
</evidence>
<dbReference type="PANTHER" id="PTHR46289:SF14">
    <property type="entry name" value="DUF4371 DOMAIN-CONTAINING PROTEIN"/>
    <property type="match status" value="1"/>
</dbReference>
<protein>
    <submittedName>
        <fullName evidence="1">Uncharacterized protein</fullName>
    </submittedName>
</protein>
<dbReference type="AlphaFoldDB" id="A0A9P0CH02"/>
<dbReference type="Proteomes" id="UP001153636">
    <property type="component" value="Chromosome 14"/>
</dbReference>
<feature type="non-terminal residue" evidence="1">
    <location>
        <position position="1"/>
    </location>
</feature>